<dbReference type="InterPro" id="IPR015947">
    <property type="entry name" value="PUA-like_sf"/>
</dbReference>
<evidence type="ECO:0000256" key="3">
    <source>
        <dbReference type="ARBA" id="ARBA00012328"/>
    </source>
</evidence>
<keyword evidence="7 12" id="KW-0489">Methyltransferase</keyword>
<dbReference type="EMBL" id="JACHGB010000004">
    <property type="protein sequence ID" value="MBB5272162.1"/>
    <property type="molecule type" value="Genomic_DNA"/>
</dbReference>
<evidence type="ECO:0000256" key="4">
    <source>
        <dbReference type="ARBA" id="ARBA00013673"/>
    </source>
</evidence>
<evidence type="ECO:0000256" key="11">
    <source>
        <dbReference type="ARBA" id="ARBA00047944"/>
    </source>
</evidence>
<sequence length="257" mass="27105">MTPRLHLPGPLAAGATATLEREQSHYASRVLRLRPGDALEVFDGAGARHAATIREADPRRCVLLLGARLPSPAESPFRVVLAQCLSAGEKMDWTIEKAVELGVSAIVPLQSRRSLVRLDEDRARRRAEHWQRLVVAACMQCGRDRLPELAPVRTLEDWLAAPVAGAPRLVLAPGAAITIGELAVPAGGVGPAVVLVGPESGLADEELAQARQAGFVAVSMGPRILRTETAGLAALAVLQARFGDLGATGAPWQGRAS</sequence>
<evidence type="ECO:0000256" key="6">
    <source>
        <dbReference type="ARBA" id="ARBA00022552"/>
    </source>
</evidence>
<reference evidence="15 16" key="1">
    <citation type="submission" date="2020-08" db="EMBL/GenBank/DDBJ databases">
        <title>Genomic Encyclopedia of Type Strains, Phase IV (KMG-IV): sequencing the most valuable type-strain genomes for metagenomic binning, comparative biology and taxonomic classification.</title>
        <authorList>
            <person name="Goeker M."/>
        </authorList>
    </citation>
    <scope>NUCLEOTIDE SEQUENCE [LARGE SCALE GENOMIC DNA]</scope>
    <source>
        <strain evidence="15 16">DSM 29781</strain>
    </source>
</reference>
<dbReference type="InterPro" id="IPR046887">
    <property type="entry name" value="RsmE_PUA-like"/>
</dbReference>
<dbReference type="InterPro" id="IPR029026">
    <property type="entry name" value="tRNA_m1G_MTases_N"/>
</dbReference>
<comment type="catalytic activity">
    <reaction evidence="11 12">
        <text>uridine(1498) in 16S rRNA + S-adenosyl-L-methionine = N(3)-methyluridine(1498) in 16S rRNA + S-adenosyl-L-homocysteine + H(+)</text>
        <dbReference type="Rhea" id="RHEA:42920"/>
        <dbReference type="Rhea" id="RHEA-COMP:10283"/>
        <dbReference type="Rhea" id="RHEA-COMP:10284"/>
        <dbReference type="ChEBI" id="CHEBI:15378"/>
        <dbReference type="ChEBI" id="CHEBI:57856"/>
        <dbReference type="ChEBI" id="CHEBI:59789"/>
        <dbReference type="ChEBI" id="CHEBI:65315"/>
        <dbReference type="ChEBI" id="CHEBI:74502"/>
        <dbReference type="EC" id="2.1.1.193"/>
    </reaction>
</comment>
<dbReference type="PIRSF" id="PIRSF015601">
    <property type="entry name" value="MTase_slr0722"/>
    <property type="match status" value="1"/>
</dbReference>
<evidence type="ECO:0000259" key="13">
    <source>
        <dbReference type="Pfam" id="PF04452"/>
    </source>
</evidence>
<comment type="subcellular location">
    <subcellularLocation>
        <location evidence="1 12">Cytoplasm</location>
    </subcellularLocation>
</comment>
<dbReference type="InterPro" id="IPR046886">
    <property type="entry name" value="RsmE_MTase_dom"/>
</dbReference>
<comment type="caution">
    <text evidence="15">The sequence shown here is derived from an EMBL/GenBank/DDBJ whole genome shotgun (WGS) entry which is preliminary data.</text>
</comment>
<dbReference type="EC" id="2.1.1.193" evidence="3 12"/>
<dbReference type="PANTHER" id="PTHR30027:SF3">
    <property type="entry name" value="16S RRNA (URACIL(1498)-N(3))-METHYLTRANSFERASE"/>
    <property type="match status" value="1"/>
</dbReference>
<dbReference type="Pfam" id="PF04452">
    <property type="entry name" value="Methyltrans_RNA"/>
    <property type="match status" value="1"/>
</dbReference>
<keyword evidence="16" id="KW-1185">Reference proteome</keyword>
<dbReference type="CDD" id="cd18084">
    <property type="entry name" value="RsmE-like"/>
    <property type="match status" value="1"/>
</dbReference>
<evidence type="ECO:0000256" key="12">
    <source>
        <dbReference type="PIRNR" id="PIRNR015601"/>
    </source>
</evidence>
<dbReference type="InterPro" id="IPR029028">
    <property type="entry name" value="Alpha/beta_knot_MTases"/>
</dbReference>
<dbReference type="PANTHER" id="PTHR30027">
    <property type="entry name" value="RIBOSOMAL RNA SMALL SUBUNIT METHYLTRANSFERASE E"/>
    <property type="match status" value="1"/>
</dbReference>
<dbReference type="GO" id="GO:0005737">
    <property type="term" value="C:cytoplasm"/>
    <property type="evidence" value="ECO:0007669"/>
    <property type="project" value="UniProtKB-SubCell"/>
</dbReference>
<evidence type="ECO:0000259" key="14">
    <source>
        <dbReference type="Pfam" id="PF20260"/>
    </source>
</evidence>
<dbReference type="Gene3D" id="3.40.1280.10">
    <property type="match status" value="1"/>
</dbReference>
<evidence type="ECO:0000256" key="2">
    <source>
        <dbReference type="ARBA" id="ARBA00005528"/>
    </source>
</evidence>
<gene>
    <name evidence="15" type="ORF">HNQ70_002176</name>
</gene>
<keyword evidence="9 12" id="KW-0949">S-adenosyl-L-methionine</keyword>
<dbReference type="Proteomes" id="UP000532440">
    <property type="component" value="Unassembled WGS sequence"/>
</dbReference>
<proteinExistence type="inferred from homology"/>
<comment type="similarity">
    <text evidence="2 12">Belongs to the RNA methyltransferase RsmE family.</text>
</comment>
<protein>
    <recommendedName>
        <fullName evidence="4 12">Ribosomal RNA small subunit methyltransferase E</fullName>
        <ecNumber evidence="3 12">2.1.1.193</ecNumber>
    </recommendedName>
</protein>
<dbReference type="AlphaFoldDB" id="A0A7W8HHI5"/>
<evidence type="ECO:0000256" key="9">
    <source>
        <dbReference type="ARBA" id="ARBA00022691"/>
    </source>
</evidence>
<dbReference type="GO" id="GO:0070042">
    <property type="term" value="F:rRNA (uridine-N3-)-methyltransferase activity"/>
    <property type="evidence" value="ECO:0007669"/>
    <property type="project" value="TreeGrafter"/>
</dbReference>
<evidence type="ECO:0000256" key="7">
    <source>
        <dbReference type="ARBA" id="ARBA00022603"/>
    </source>
</evidence>
<organism evidence="15 16">
    <name type="scientific">Quisquiliibacterium transsilvanicum</name>
    <dbReference type="NCBI Taxonomy" id="1549638"/>
    <lineage>
        <taxon>Bacteria</taxon>
        <taxon>Pseudomonadati</taxon>
        <taxon>Pseudomonadota</taxon>
        <taxon>Betaproteobacteria</taxon>
        <taxon>Burkholderiales</taxon>
        <taxon>Burkholderiaceae</taxon>
        <taxon>Quisquiliibacterium</taxon>
    </lineage>
</organism>
<evidence type="ECO:0000256" key="8">
    <source>
        <dbReference type="ARBA" id="ARBA00022679"/>
    </source>
</evidence>
<evidence type="ECO:0000313" key="15">
    <source>
        <dbReference type="EMBL" id="MBB5272162.1"/>
    </source>
</evidence>
<dbReference type="InterPro" id="IPR006700">
    <property type="entry name" value="RsmE"/>
</dbReference>
<comment type="function">
    <text evidence="10 12">Specifically methylates the N3 position of the uracil ring of uridine 1498 (m3U1498) in 16S rRNA. Acts on the fully assembled 30S ribosomal subunit.</text>
</comment>
<feature type="domain" description="Ribosomal RNA small subunit methyltransferase E methyltransferase" evidence="13">
    <location>
        <begin position="74"/>
        <end position="239"/>
    </location>
</feature>
<evidence type="ECO:0000256" key="5">
    <source>
        <dbReference type="ARBA" id="ARBA00022490"/>
    </source>
</evidence>
<dbReference type="NCBIfam" id="TIGR00046">
    <property type="entry name" value="RsmE family RNA methyltransferase"/>
    <property type="match status" value="1"/>
</dbReference>
<dbReference type="RefSeq" id="WP_183967306.1">
    <property type="nucleotide sequence ID" value="NZ_BAABEW010000002.1"/>
</dbReference>
<evidence type="ECO:0000313" key="16">
    <source>
        <dbReference type="Proteomes" id="UP000532440"/>
    </source>
</evidence>
<feature type="domain" description="Ribosomal RNA small subunit methyltransferase E PUA-like" evidence="14">
    <location>
        <begin position="19"/>
        <end position="63"/>
    </location>
</feature>
<dbReference type="GO" id="GO:0070475">
    <property type="term" value="P:rRNA base methylation"/>
    <property type="evidence" value="ECO:0007669"/>
    <property type="project" value="TreeGrafter"/>
</dbReference>
<keyword evidence="5 12" id="KW-0963">Cytoplasm</keyword>
<evidence type="ECO:0000256" key="10">
    <source>
        <dbReference type="ARBA" id="ARBA00025699"/>
    </source>
</evidence>
<evidence type="ECO:0000256" key="1">
    <source>
        <dbReference type="ARBA" id="ARBA00004496"/>
    </source>
</evidence>
<name>A0A7W8HHI5_9BURK</name>
<keyword evidence="6 12" id="KW-0698">rRNA processing</keyword>
<dbReference type="NCBIfam" id="NF008692">
    <property type="entry name" value="PRK11713.1-5"/>
    <property type="match status" value="1"/>
</dbReference>
<dbReference type="Pfam" id="PF20260">
    <property type="entry name" value="PUA_4"/>
    <property type="match status" value="1"/>
</dbReference>
<dbReference type="SUPFAM" id="SSF75217">
    <property type="entry name" value="alpha/beta knot"/>
    <property type="match status" value="1"/>
</dbReference>
<dbReference type="SUPFAM" id="SSF88697">
    <property type="entry name" value="PUA domain-like"/>
    <property type="match status" value="1"/>
</dbReference>
<keyword evidence="8 12" id="KW-0808">Transferase</keyword>
<accession>A0A7W8HHI5</accession>